<dbReference type="AlphaFoldDB" id="A0A2H0XAY1"/>
<dbReference type="PANTHER" id="PTHR37422">
    <property type="entry name" value="TEICHURONIC ACID BIOSYNTHESIS PROTEIN TUAE"/>
    <property type="match status" value="1"/>
</dbReference>
<dbReference type="SUPFAM" id="SSF48452">
    <property type="entry name" value="TPR-like"/>
    <property type="match status" value="1"/>
</dbReference>
<feature type="transmembrane region" description="Helical" evidence="2">
    <location>
        <begin position="376"/>
        <end position="397"/>
    </location>
</feature>
<feature type="transmembrane region" description="Helical" evidence="2">
    <location>
        <begin position="12"/>
        <end position="30"/>
    </location>
</feature>
<dbReference type="Pfam" id="PF14559">
    <property type="entry name" value="TPR_19"/>
    <property type="match status" value="1"/>
</dbReference>
<feature type="transmembrane region" description="Helical" evidence="2">
    <location>
        <begin position="74"/>
        <end position="92"/>
    </location>
</feature>
<dbReference type="EMBL" id="PEYU01000088">
    <property type="protein sequence ID" value="PIS22062.1"/>
    <property type="molecule type" value="Genomic_DNA"/>
</dbReference>
<feature type="transmembrane region" description="Helical" evidence="2">
    <location>
        <begin position="134"/>
        <end position="157"/>
    </location>
</feature>
<feature type="transmembrane region" description="Helical" evidence="2">
    <location>
        <begin position="42"/>
        <end position="62"/>
    </location>
</feature>
<feature type="transmembrane region" description="Helical" evidence="2">
    <location>
        <begin position="205"/>
        <end position="238"/>
    </location>
</feature>
<dbReference type="InterPro" id="IPR051533">
    <property type="entry name" value="WaaL-like"/>
</dbReference>
<protein>
    <submittedName>
        <fullName evidence="3">Uncharacterized protein</fullName>
    </submittedName>
</protein>
<proteinExistence type="predicted"/>
<feature type="compositionally biased region" description="Basic and acidic residues" evidence="1">
    <location>
        <begin position="701"/>
        <end position="713"/>
    </location>
</feature>
<name>A0A2H0XAY1_UNCKA</name>
<keyword evidence="2" id="KW-0472">Membrane</keyword>
<feature type="transmembrane region" description="Helical" evidence="2">
    <location>
        <begin position="341"/>
        <end position="364"/>
    </location>
</feature>
<evidence type="ECO:0000313" key="4">
    <source>
        <dbReference type="Proteomes" id="UP000231252"/>
    </source>
</evidence>
<feature type="transmembrane region" description="Helical" evidence="2">
    <location>
        <begin position="169"/>
        <end position="193"/>
    </location>
</feature>
<feature type="transmembrane region" description="Helical" evidence="2">
    <location>
        <begin position="250"/>
        <end position="269"/>
    </location>
</feature>
<feature type="transmembrane region" description="Helical" evidence="2">
    <location>
        <begin position="457"/>
        <end position="479"/>
    </location>
</feature>
<dbReference type="PANTHER" id="PTHR37422:SF13">
    <property type="entry name" value="LIPOPOLYSACCHARIDE BIOSYNTHESIS PROTEIN PA4999-RELATED"/>
    <property type="match status" value="1"/>
</dbReference>
<evidence type="ECO:0000256" key="1">
    <source>
        <dbReference type="SAM" id="MobiDB-lite"/>
    </source>
</evidence>
<gene>
    <name evidence="3" type="ORF">COT50_03905</name>
</gene>
<feature type="transmembrane region" description="Helical" evidence="2">
    <location>
        <begin position="104"/>
        <end position="122"/>
    </location>
</feature>
<sequence length="738" mass="81175">MNKNTVLDKLNNLIFGLIVLVTFLTPIFFLPITYEYFEFNKLYFFVAATVAMAVLWCAKMIVEKKVYFTKSPVDFALLLVLVSFILSAVTSLDKTSSLFGSYGRWFPSLFGFVALYFYYYAVSTNVDSARKIRVVLWGISVGTAVPALLSLVNYYGLTIPFLHLFNQRGFLLAGSSTSLATSLLVGLIVSASLTINMKSPVKKSVTLAISILDFVALAVFGGVAFTAGATLLAGLMVLKSPSESVAKSKMYLFPAVGALVTFIALFFIVPQTRFVLQRAYPKEVLPSVQESWIVSSTTLRDFPIFGSGVGTFHLNYPRYKTLSQNYTPTWNVNFDKPANEVFNTISTLGIFGLLAYLALISTLIRLAFKSIKVNDAYKGLSVVLSAGLIASLTALLLGYTSFQLAFLMFTLMGLLTAESALNTNKSWAKLWTLSLESRTDSEGVSIIESPILAKKELLQYIISIPILALAGFGIYQAYLQYAPEYYMRKAITSASKQDVSKSYDYQVKAISINAQRSEYHRIYADTNLALAQSLSSKQDLSDQEKTTAQNLLAQALRNIKFASETLNPLDSANWVARAQIYKFLIPAAKDADQFAIQAYNTAIQLDPTNPVLRVELGGIYFAKEDYLSAGNLFKQAVNLKSDYANARYNLAYSLFKLKAYTDAKAEFEVAQSLVEKDSPDYKQVALDLEAVNKLIAETADAEAKAKPSVEALEKAGTTAPKAPVVQEPLTKPGTPVTP</sequence>
<reference evidence="4" key="1">
    <citation type="submission" date="2017-09" db="EMBL/GenBank/DDBJ databases">
        <title>Depth-based differentiation of microbial function through sediment-hosted aquifers and enrichment of novel symbionts in the deep terrestrial subsurface.</title>
        <authorList>
            <person name="Probst A.J."/>
            <person name="Ladd B."/>
            <person name="Jarett J.K."/>
            <person name="Geller-Mcgrath D.E."/>
            <person name="Sieber C.M.K."/>
            <person name="Emerson J.B."/>
            <person name="Anantharaman K."/>
            <person name="Thomas B.C."/>
            <person name="Malmstrom R."/>
            <person name="Stieglmeier M."/>
            <person name="Klingl A."/>
            <person name="Woyke T."/>
            <person name="Ryan C.M."/>
            <person name="Banfield J.F."/>
        </authorList>
    </citation>
    <scope>NUCLEOTIDE SEQUENCE [LARGE SCALE GENOMIC DNA]</scope>
</reference>
<keyword evidence="2" id="KW-0812">Transmembrane</keyword>
<evidence type="ECO:0000256" key="2">
    <source>
        <dbReference type="SAM" id="Phobius"/>
    </source>
</evidence>
<evidence type="ECO:0000313" key="3">
    <source>
        <dbReference type="EMBL" id="PIS22062.1"/>
    </source>
</evidence>
<dbReference type="Proteomes" id="UP000231252">
    <property type="component" value="Unassembled WGS sequence"/>
</dbReference>
<accession>A0A2H0XAY1</accession>
<feature type="region of interest" description="Disordered" evidence="1">
    <location>
        <begin position="700"/>
        <end position="738"/>
    </location>
</feature>
<organism evidence="3 4">
    <name type="scientific">candidate division WWE3 bacterium CG08_land_8_20_14_0_20_41_10</name>
    <dbReference type="NCBI Taxonomy" id="1975085"/>
    <lineage>
        <taxon>Bacteria</taxon>
        <taxon>Katanobacteria</taxon>
    </lineage>
</organism>
<keyword evidence="2" id="KW-1133">Transmembrane helix</keyword>
<dbReference type="InterPro" id="IPR011990">
    <property type="entry name" value="TPR-like_helical_dom_sf"/>
</dbReference>
<dbReference type="Gene3D" id="1.25.40.10">
    <property type="entry name" value="Tetratricopeptide repeat domain"/>
    <property type="match status" value="1"/>
</dbReference>
<comment type="caution">
    <text evidence="3">The sequence shown here is derived from an EMBL/GenBank/DDBJ whole genome shotgun (WGS) entry which is preliminary data.</text>
</comment>